<protein>
    <submittedName>
        <fullName evidence="2">Uncharacterized protein</fullName>
    </submittedName>
</protein>
<proteinExistence type="predicted"/>
<organism evidence="1 2">
    <name type="scientific">Romanomermis culicivorax</name>
    <name type="common">Nematode worm</name>
    <dbReference type="NCBI Taxonomy" id="13658"/>
    <lineage>
        <taxon>Eukaryota</taxon>
        <taxon>Metazoa</taxon>
        <taxon>Ecdysozoa</taxon>
        <taxon>Nematoda</taxon>
        <taxon>Enoplea</taxon>
        <taxon>Dorylaimia</taxon>
        <taxon>Mermithida</taxon>
        <taxon>Mermithoidea</taxon>
        <taxon>Mermithidae</taxon>
        <taxon>Romanomermis</taxon>
    </lineage>
</organism>
<sequence>MDTKDIERPSTIAQSGNNEDNLREKMSYNMLVTEKNEIKYTLLVQLPRVRALYCITGKEATVEDRRNRCLLVRKKTLIPPSPKNCPMQTSMKKIGVAAINQQINIWLTAAVFVAKILRIEIVGLCIKSTIDGMHEMRCILKQINT</sequence>
<accession>A0A915HL91</accession>
<keyword evidence="1" id="KW-1185">Reference proteome</keyword>
<evidence type="ECO:0000313" key="1">
    <source>
        <dbReference type="Proteomes" id="UP000887565"/>
    </source>
</evidence>
<reference evidence="2" key="1">
    <citation type="submission" date="2022-11" db="UniProtKB">
        <authorList>
            <consortium name="WormBaseParasite"/>
        </authorList>
    </citation>
    <scope>IDENTIFICATION</scope>
</reference>
<name>A0A915HL91_ROMCU</name>
<dbReference type="AlphaFoldDB" id="A0A915HL91"/>
<dbReference type="Proteomes" id="UP000887565">
    <property type="component" value="Unplaced"/>
</dbReference>
<dbReference type="WBParaSite" id="nRc.2.0.1.t02434-RA">
    <property type="protein sequence ID" value="nRc.2.0.1.t02434-RA"/>
    <property type="gene ID" value="nRc.2.0.1.g02434"/>
</dbReference>
<evidence type="ECO:0000313" key="2">
    <source>
        <dbReference type="WBParaSite" id="nRc.2.0.1.t02434-RA"/>
    </source>
</evidence>